<name>A0ACB7IIC9_PLECO</name>
<reference evidence="1 2" key="1">
    <citation type="journal article" date="2021" name="Appl. Environ. Microbiol.">
        <title>Genetic linkage and physical mapping for an oyster mushroom Pleurotus cornucopiae and QTL analysis for the trait cap color.</title>
        <authorList>
            <person name="Zhang Y."/>
            <person name="Gao W."/>
            <person name="Sonnenberg A."/>
            <person name="Chen Q."/>
            <person name="Zhang J."/>
            <person name="Huang C."/>
        </authorList>
    </citation>
    <scope>NUCLEOTIDE SEQUENCE [LARGE SCALE GENOMIC DNA]</scope>
    <source>
        <strain evidence="1">CCMSSC00406</strain>
    </source>
</reference>
<dbReference type="Proteomes" id="UP000824881">
    <property type="component" value="Unassembled WGS sequence"/>
</dbReference>
<comment type="caution">
    <text evidence="1">The sequence shown here is derived from an EMBL/GenBank/DDBJ whole genome shotgun (WGS) entry which is preliminary data.</text>
</comment>
<sequence>MSLRPIPTNVYRQQNLSRRVKGKAVQNNNHGRGAFYQANGVQNIIYHCYGAPTAFDAATLSDDDERENTDPNHAWEVEPYQTIIDLLSRIRLHVLFWAKRFAPDNTIIGVCDELDELTLLIQCTARSIDQIGKEFPLMFRSPFVSRAQQSAFEWTARLKVLEGDVEDFKADQGSVRHASAAPEQKWLSFCA</sequence>
<dbReference type="EMBL" id="WQMT02000011">
    <property type="protein sequence ID" value="KAG9217494.1"/>
    <property type="molecule type" value="Genomic_DNA"/>
</dbReference>
<keyword evidence="2" id="KW-1185">Reference proteome</keyword>
<organism evidence="1 2">
    <name type="scientific">Pleurotus cornucopiae</name>
    <name type="common">Cornucopia mushroom</name>
    <dbReference type="NCBI Taxonomy" id="5321"/>
    <lineage>
        <taxon>Eukaryota</taxon>
        <taxon>Fungi</taxon>
        <taxon>Dikarya</taxon>
        <taxon>Basidiomycota</taxon>
        <taxon>Agaricomycotina</taxon>
        <taxon>Agaricomycetes</taxon>
        <taxon>Agaricomycetidae</taxon>
        <taxon>Agaricales</taxon>
        <taxon>Pleurotineae</taxon>
        <taxon>Pleurotaceae</taxon>
        <taxon>Pleurotus</taxon>
    </lineage>
</organism>
<evidence type="ECO:0000313" key="1">
    <source>
        <dbReference type="EMBL" id="KAG9217494.1"/>
    </source>
</evidence>
<evidence type="ECO:0000313" key="2">
    <source>
        <dbReference type="Proteomes" id="UP000824881"/>
    </source>
</evidence>
<proteinExistence type="predicted"/>
<protein>
    <submittedName>
        <fullName evidence="1">Uncharacterized protein</fullName>
    </submittedName>
</protein>
<gene>
    <name evidence="1" type="ORF">CCMSSC00406_0008606</name>
</gene>
<accession>A0ACB7IIC9</accession>